<dbReference type="GO" id="GO:0005509">
    <property type="term" value="F:calcium ion binding"/>
    <property type="evidence" value="ECO:0007669"/>
    <property type="project" value="InterPro"/>
</dbReference>
<dbReference type="SMART" id="SM00054">
    <property type="entry name" value="EFh"/>
    <property type="match status" value="1"/>
</dbReference>
<evidence type="ECO:0000313" key="6">
    <source>
        <dbReference type="Proteomes" id="UP000261520"/>
    </source>
</evidence>
<dbReference type="PANTHER" id="PTHR11639">
    <property type="entry name" value="S100 CALCIUM-BINDING PROTEIN"/>
    <property type="match status" value="1"/>
</dbReference>
<accession>A0A3B3ZHI2</accession>
<keyword evidence="6" id="KW-1185">Reference proteome</keyword>
<evidence type="ECO:0000256" key="1">
    <source>
        <dbReference type="ARBA" id="ARBA00007323"/>
    </source>
</evidence>
<sequence length="94" mass="10523">MSELGAQVCDMKKAFDEYAGRDGNPSTLTKEELKQMLQDKMGPALKCAKSPDKVDTIFECMDKNKDGEVDFPEFMKVVGMMMSAANGWQMKCNK</sequence>
<dbReference type="Ensembl" id="ENSPMGT00000004298.1">
    <property type="protein sequence ID" value="ENSPMGP00000004050.1"/>
    <property type="gene ID" value="ENSPMGG00000003461.1"/>
</dbReference>
<evidence type="ECO:0000313" key="5">
    <source>
        <dbReference type="Ensembl" id="ENSPMGP00000004050.1"/>
    </source>
</evidence>
<evidence type="ECO:0000256" key="2">
    <source>
        <dbReference type="ARBA" id="ARBA00022723"/>
    </source>
</evidence>
<dbReference type="SUPFAM" id="SSF47473">
    <property type="entry name" value="EF-hand"/>
    <property type="match status" value="1"/>
</dbReference>
<protein>
    <recommendedName>
        <fullName evidence="4">EF-hand domain-containing protein</fullName>
    </recommendedName>
</protein>
<dbReference type="PANTHER" id="PTHR11639:SF134">
    <property type="entry name" value="PROTEIN S100-A1-RELATED"/>
    <property type="match status" value="1"/>
</dbReference>
<evidence type="ECO:0000256" key="3">
    <source>
        <dbReference type="ARBA" id="ARBA00022837"/>
    </source>
</evidence>
<evidence type="ECO:0000259" key="4">
    <source>
        <dbReference type="PROSITE" id="PS50222"/>
    </source>
</evidence>
<dbReference type="InterPro" id="IPR034325">
    <property type="entry name" value="S-100_dom"/>
</dbReference>
<reference evidence="5" key="2">
    <citation type="submission" date="2025-09" db="UniProtKB">
        <authorList>
            <consortium name="Ensembl"/>
        </authorList>
    </citation>
    <scope>IDENTIFICATION</scope>
</reference>
<dbReference type="Pfam" id="PF01023">
    <property type="entry name" value="S_100"/>
    <property type="match status" value="1"/>
</dbReference>
<dbReference type="InterPro" id="IPR018247">
    <property type="entry name" value="EF_Hand_1_Ca_BS"/>
</dbReference>
<dbReference type="Pfam" id="PF00036">
    <property type="entry name" value="EF-hand_1"/>
    <property type="match status" value="1"/>
</dbReference>
<dbReference type="PROSITE" id="PS50222">
    <property type="entry name" value="EF_HAND_2"/>
    <property type="match status" value="1"/>
</dbReference>
<feature type="domain" description="EF-hand" evidence="4">
    <location>
        <begin position="49"/>
        <end position="84"/>
    </location>
</feature>
<dbReference type="Proteomes" id="UP000261520">
    <property type="component" value="Unplaced"/>
</dbReference>
<dbReference type="Gene3D" id="1.10.238.10">
    <property type="entry name" value="EF-hand"/>
    <property type="match status" value="1"/>
</dbReference>
<dbReference type="InterPro" id="IPR002048">
    <property type="entry name" value="EF_hand_dom"/>
</dbReference>
<proteinExistence type="inferred from homology"/>
<keyword evidence="2" id="KW-0479">Metal-binding</keyword>
<dbReference type="CDD" id="cd00213">
    <property type="entry name" value="S-100"/>
    <property type="match status" value="1"/>
</dbReference>
<keyword evidence="3" id="KW-0106">Calcium</keyword>
<dbReference type="InterPro" id="IPR013787">
    <property type="entry name" value="S100_Ca-bd_sub"/>
</dbReference>
<name>A0A3B3ZHI2_9GOBI</name>
<comment type="similarity">
    <text evidence="1">Belongs to the S-100 family.</text>
</comment>
<organism evidence="5 6">
    <name type="scientific">Periophthalmus magnuspinnatus</name>
    <dbReference type="NCBI Taxonomy" id="409849"/>
    <lineage>
        <taxon>Eukaryota</taxon>
        <taxon>Metazoa</taxon>
        <taxon>Chordata</taxon>
        <taxon>Craniata</taxon>
        <taxon>Vertebrata</taxon>
        <taxon>Euteleostomi</taxon>
        <taxon>Actinopterygii</taxon>
        <taxon>Neopterygii</taxon>
        <taxon>Teleostei</taxon>
        <taxon>Neoteleostei</taxon>
        <taxon>Acanthomorphata</taxon>
        <taxon>Gobiaria</taxon>
        <taxon>Gobiiformes</taxon>
        <taxon>Gobioidei</taxon>
        <taxon>Gobiidae</taxon>
        <taxon>Oxudercinae</taxon>
        <taxon>Periophthalmus</taxon>
    </lineage>
</organism>
<dbReference type="AlphaFoldDB" id="A0A3B3ZHI2"/>
<dbReference type="PROSITE" id="PS00018">
    <property type="entry name" value="EF_HAND_1"/>
    <property type="match status" value="1"/>
</dbReference>
<dbReference type="GO" id="GO:0046914">
    <property type="term" value="F:transition metal ion binding"/>
    <property type="evidence" value="ECO:0007669"/>
    <property type="project" value="InterPro"/>
</dbReference>
<reference evidence="5" key="1">
    <citation type="submission" date="2025-08" db="UniProtKB">
        <authorList>
            <consortium name="Ensembl"/>
        </authorList>
    </citation>
    <scope>IDENTIFICATION</scope>
</reference>
<dbReference type="STRING" id="409849.ENSPMGP00000004050"/>
<dbReference type="InterPro" id="IPR011992">
    <property type="entry name" value="EF-hand-dom_pair"/>
</dbReference>
<dbReference type="SMART" id="SM01394">
    <property type="entry name" value="S_100"/>
    <property type="match status" value="1"/>
</dbReference>